<sequence>MLGVTNTYSSPSPDHDVIVVDPENKCKHRLSLYVRYNWTFYNPGRRYACCCKNQGIKCASFRWVDPKWDARTKGILVKLMKRKEKAEEEARSWEEAWRIAKKEANDTTYELRLMKRYFGEATNSLMNMRKKMRNNALLKKMKTLTAITMQGSGRKNTQRLAWSLKRLPLSYRR</sequence>
<proteinExistence type="predicted"/>
<keyword evidence="3" id="KW-1185">Reference proteome</keyword>
<evidence type="ECO:0000313" key="2">
    <source>
        <dbReference type="EMBL" id="TKW31827.1"/>
    </source>
</evidence>
<gene>
    <name evidence="2" type="ORF">SEVIR_2G131600v2</name>
</gene>
<name>A0A4U6W2Z3_SETVI</name>
<protein>
    <recommendedName>
        <fullName evidence="4">Zinc finger GRF-type domain-containing protein</fullName>
    </recommendedName>
</protein>
<dbReference type="EMBL" id="CM016553">
    <property type="protein sequence ID" value="TKW31827.1"/>
    <property type="molecule type" value="Genomic_DNA"/>
</dbReference>
<keyword evidence="1" id="KW-0175">Coiled coil</keyword>
<reference evidence="2" key="1">
    <citation type="submission" date="2019-03" db="EMBL/GenBank/DDBJ databases">
        <title>WGS assembly of Setaria viridis.</title>
        <authorList>
            <person name="Huang P."/>
            <person name="Jenkins J."/>
            <person name="Grimwood J."/>
            <person name="Barry K."/>
            <person name="Healey A."/>
            <person name="Mamidi S."/>
            <person name="Sreedasyam A."/>
            <person name="Shu S."/>
            <person name="Feldman M."/>
            <person name="Wu J."/>
            <person name="Yu Y."/>
            <person name="Chen C."/>
            <person name="Johnson J."/>
            <person name="Rokhsar D."/>
            <person name="Baxter I."/>
            <person name="Schmutz J."/>
            <person name="Brutnell T."/>
            <person name="Kellogg E."/>
        </authorList>
    </citation>
    <scope>NUCLEOTIDE SEQUENCE [LARGE SCALE GENOMIC DNA]</scope>
</reference>
<dbReference type="Gramene" id="TKW31827">
    <property type="protein sequence ID" value="TKW31827"/>
    <property type="gene ID" value="SEVIR_2G131600v2"/>
</dbReference>
<dbReference type="Proteomes" id="UP000298652">
    <property type="component" value="Chromosome 2"/>
</dbReference>
<organism evidence="2 3">
    <name type="scientific">Setaria viridis</name>
    <name type="common">Green bristlegrass</name>
    <name type="synonym">Setaria italica subsp. viridis</name>
    <dbReference type="NCBI Taxonomy" id="4556"/>
    <lineage>
        <taxon>Eukaryota</taxon>
        <taxon>Viridiplantae</taxon>
        <taxon>Streptophyta</taxon>
        <taxon>Embryophyta</taxon>
        <taxon>Tracheophyta</taxon>
        <taxon>Spermatophyta</taxon>
        <taxon>Magnoliopsida</taxon>
        <taxon>Liliopsida</taxon>
        <taxon>Poales</taxon>
        <taxon>Poaceae</taxon>
        <taxon>PACMAD clade</taxon>
        <taxon>Panicoideae</taxon>
        <taxon>Panicodae</taxon>
        <taxon>Paniceae</taxon>
        <taxon>Cenchrinae</taxon>
        <taxon>Setaria</taxon>
    </lineage>
</organism>
<evidence type="ECO:0000256" key="1">
    <source>
        <dbReference type="SAM" id="Coils"/>
    </source>
</evidence>
<evidence type="ECO:0008006" key="4">
    <source>
        <dbReference type="Google" id="ProtNLM"/>
    </source>
</evidence>
<evidence type="ECO:0000313" key="3">
    <source>
        <dbReference type="Proteomes" id="UP000298652"/>
    </source>
</evidence>
<dbReference type="AlphaFoldDB" id="A0A4U6W2Z3"/>
<feature type="coiled-coil region" evidence="1">
    <location>
        <begin position="76"/>
        <end position="103"/>
    </location>
</feature>
<accession>A0A4U6W2Z3</accession>